<proteinExistence type="predicted"/>
<protein>
    <submittedName>
        <fullName evidence="1">Uncharacterized protein</fullName>
    </submittedName>
</protein>
<dbReference type="EMBL" id="SJPS01000003">
    <property type="protein sequence ID" value="TWU27507.1"/>
    <property type="molecule type" value="Genomic_DNA"/>
</dbReference>
<evidence type="ECO:0000313" key="1">
    <source>
        <dbReference type="EMBL" id="TWU27507.1"/>
    </source>
</evidence>
<comment type="caution">
    <text evidence="1">The sequence shown here is derived from an EMBL/GenBank/DDBJ whole genome shotgun (WGS) entry which is preliminary data.</text>
</comment>
<dbReference type="AlphaFoldDB" id="A0A5C6CVH1"/>
<organism evidence="1 2">
    <name type="scientific">Bythopirellula polymerisocia</name>
    <dbReference type="NCBI Taxonomy" id="2528003"/>
    <lineage>
        <taxon>Bacteria</taxon>
        <taxon>Pseudomonadati</taxon>
        <taxon>Planctomycetota</taxon>
        <taxon>Planctomycetia</taxon>
        <taxon>Pirellulales</taxon>
        <taxon>Lacipirellulaceae</taxon>
        <taxon>Bythopirellula</taxon>
    </lineage>
</organism>
<keyword evidence="2" id="KW-1185">Reference proteome</keyword>
<sequence>MHAFYTSTIQLLDARENLEVDLATPDHKCIYRKVFDEISAKCGVRVKTLSFRSPKLNAYAEHFY</sequence>
<gene>
    <name evidence="1" type="ORF">Pla144_22810</name>
</gene>
<accession>A0A5C6CVH1</accession>
<dbReference type="Proteomes" id="UP000318437">
    <property type="component" value="Unassembled WGS sequence"/>
</dbReference>
<name>A0A5C6CVH1_9BACT</name>
<dbReference type="RefSeq" id="WP_146450701.1">
    <property type="nucleotide sequence ID" value="NZ_SJPS01000003.1"/>
</dbReference>
<evidence type="ECO:0000313" key="2">
    <source>
        <dbReference type="Proteomes" id="UP000318437"/>
    </source>
</evidence>
<reference evidence="1 2" key="1">
    <citation type="submission" date="2019-02" db="EMBL/GenBank/DDBJ databases">
        <title>Deep-cultivation of Planctomycetes and their phenomic and genomic characterization uncovers novel biology.</title>
        <authorList>
            <person name="Wiegand S."/>
            <person name="Jogler M."/>
            <person name="Boedeker C."/>
            <person name="Pinto D."/>
            <person name="Vollmers J."/>
            <person name="Rivas-Marin E."/>
            <person name="Kohn T."/>
            <person name="Peeters S.H."/>
            <person name="Heuer A."/>
            <person name="Rast P."/>
            <person name="Oberbeckmann S."/>
            <person name="Bunk B."/>
            <person name="Jeske O."/>
            <person name="Meyerdierks A."/>
            <person name="Storesund J.E."/>
            <person name="Kallscheuer N."/>
            <person name="Luecker S."/>
            <person name="Lage O.M."/>
            <person name="Pohl T."/>
            <person name="Merkel B.J."/>
            <person name="Hornburger P."/>
            <person name="Mueller R.-W."/>
            <person name="Bruemmer F."/>
            <person name="Labrenz M."/>
            <person name="Spormann A.M."/>
            <person name="Op Den Camp H."/>
            <person name="Overmann J."/>
            <person name="Amann R."/>
            <person name="Jetten M.S.M."/>
            <person name="Mascher T."/>
            <person name="Medema M.H."/>
            <person name="Devos D.P."/>
            <person name="Kaster A.-K."/>
            <person name="Ovreas L."/>
            <person name="Rohde M."/>
            <person name="Galperin M.Y."/>
            <person name="Jogler C."/>
        </authorList>
    </citation>
    <scope>NUCLEOTIDE SEQUENCE [LARGE SCALE GENOMIC DNA]</scope>
    <source>
        <strain evidence="1 2">Pla144</strain>
    </source>
</reference>